<keyword evidence="4" id="KW-0804">Transcription</keyword>
<organism evidence="7 8">
    <name type="scientific">Sporothrix eucalyptigena</name>
    <dbReference type="NCBI Taxonomy" id="1812306"/>
    <lineage>
        <taxon>Eukaryota</taxon>
        <taxon>Fungi</taxon>
        <taxon>Dikarya</taxon>
        <taxon>Ascomycota</taxon>
        <taxon>Pezizomycotina</taxon>
        <taxon>Sordariomycetes</taxon>
        <taxon>Sordariomycetidae</taxon>
        <taxon>Ophiostomatales</taxon>
        <taxon>Ophiostomataceae</taxon>
        <taxon>Sporothrix</taxon>
    </lineage>
</organism>
<reference evidence="7 8" key="1">
    <citation type="submission" date="2024-01" db="EMBL/GenBank/DDBJ databases">
        <authorList>
            <person name="Allen C."/>
            <person name="Tagirdzhanova G."/>
        </authorList>
    </citation>
    <scope>NUCLEOTIDE SEQUENCE [LARGE SCALE GENOMIC DNA]</scope>
</reference>
<feature type="compositionally biased region" description="Polar residues" evidence="6">
    <location>
        <begin position="617"/>
        <end position="646"/>
    </location>
</feature>
<feature type="compositionally biased region" description="Basic and acidic residues" evidence="6">
    <location>
        <begin position="548"/>
        <end position="565"/>
    </location>
</feature>
<evidence type="ECO:0000256" key="4">
    <source>
        <dbReference type="ARBA" id="ARBA00023163"/>
    </source>
</evidence>
<gene>
    <name evidence="7" type="primary">SNF5</name>
    <name evidence="7" type="ORF">SEUCBS140593_007610</name>
</gene>
<feature type="region of interest" description="Disordered" evidence="6">
    <location>
        <begin position="793"/>
        <end position="857"/>
    </location>
</feature>
<feature type="compositionally biased region" description="Low complexity" evidence="6">
    <location>
        <begin position="832"/>
        <end position="857"/>
    </location>
</feature>
<evidence type="ECO:0000256" key="1">
    <source>
        <dbReference type="ARBA" id="ARBA00004123"/>
    </source>
</evidence>
<feature type="region of interest" description="Disordered" evidence="6">
    <location>
        <begin position="480"/>
        <end position="572"/>
    </location>
</feature>
<accession>A0ABP0CEL8</accession>
<feature type="compositionally biased region" description="Low complexity" evidence="6">
    <location>
        <begin position="19"/>
        <end position="34"/>
    </location>
</feature>
<comment type="subcellular location">
    <subcellularLocation>
        <location evidence="1">Nucleus</location>
    </subcellularLocation>
</comment>
<keyword evidence="3" id="KW-0805">Transcription regulation</keyword>
<feature type="region of interest" description="Disordered" evidence="6">
    <location>
        <begin position="423"/>
        <end position="446"/>
    </location>
</feature>
<feature type="compositionally biased region" description="Low complexity" evidence="6">
    <location>
        <begin position="602"/>
        <end position="616"/>
    </location>
</feature>
<feature type="compositionally biased region" description="Acidic residues" evidence="6">
    <location>
        <begin position="494"/>
        <end position="503"/>
    </location>
</feature>
<feature type="region of interest" description="Disordered" evidence="6">
    <location>
        <begin position="594"/>
        <end position="694"/>
    </location>
</feature>
<protein>
    <submittedName>
        <fullName evidence="7">SWI/SNF chromatin-remodeling complex subunit</fullName>
    </submittedName>
</protein>
<evidence type="ECO:0000256" key="5">
    <source>
        <dbReference type="ARBA" id="ARBA00023242"/>
    </source>
</evidence>
<evidence type="ECO:0000256" key="3">
    <source>
        <dbReference type="ARBA" id="ARBA00023015"/>
    </source>
</evidence>
<dbReference type="InterPro" id="IPR006939">
    <property type="entry name" value="SNF5"/>
</dbReference>
<dbReference type="PANTHER" id="PTHR10019">
    <property type="entry name" value="SNF5"/>
    <property type="match status" value="1"/>
</dbReference>
<feature type="region of interest" description="Disordered" evidence="6">
    <location>
        <begin position="1"/>
        <end position="93"/>
    </location>
</feature>
<keyword evidence="5" id="KW-0539">Nucleus</keyword>
<evidence type="ECO:0000313" key="8">
    <source>
        <dbReference type="Proteomes" id="UP001642482"/>
    </source>
</evidence>
<evidence type="ECO:0000256" key="6">
    <source>
        <dbReference type="SAM" id="MobiDB-lite"/>
    </source>
</evidence>
<feature type="compositionally biased region" description="Low complexity" evidence="6">
    <location>
        <begin position="793"/>
        <end position="818"/>
    </location>
</feature>
<evidence type="ECO:0000256" key="2">
    <source>
        <dbReference type="ARBA" id="ARBA00010239"/>
    </source>
</evidence>
<feature type="compositionally biased region" description="Low complexity" evidence="6">
    <location>
        <begin position="41"/>
        <end position="78"/>
    </location>
</feature>
<evidence type="ECO:0000313" key="7">
    <source>
        <dbReference type="EMBL" id="CAK7230503.1"/>
    </source>
</evidence>
<comment type="caution">
    <text evidence="7">The sequence shown here is derived from an EMBL/GenBank/DDBJ whole genome shotgun (WGS) entry which is preliminary data.</text>
</comment>
<name>A0ABP0CEL8_9PEZI</name>
<dbReference type="Proteomes" id="UP001642482">
    <property type="component" value="Unassembled WGS sequence"/>
</dbReference>
<proteinExistence type="inferred from homology"/>
<feature type="compositionally biased region" description="Pro residues" evidence="6">
    <location>
        <begin position="675"/>
        <end position="694"/>
    </location>
</feature>
<sequence>MSAPPAASAPPPAAFSGVASTASQSGAQPSASASPQPPSQPADGNNAASTAAGAAADGSGAAAASSNNNSSSSSSASNQNTPGAPLVPKKAVGRDKDTYNKVLVERYLTHDALHQAALQAAQVQMQNDFRNLHMYADDYRKLRTDYRTWFPTKHIYGEGYVGLGNGYTEVNGPPRILYPTQKMRPGKRTTPPLKYSRKDMAQQAEQHEELVPIRLDVEWDKIKLRDTFTWNLHDRLVAPELFTTQLLEDLGLKPPVSNQVYEQVFQQIQEQLGDFYPLVYSDEDALDPELPYSAYKNDEMRILVKLNITIGQHTLVDQFEWEINNPMNSPEEFAASMSRDLSLSGEFTTAIAHCIREQTQLFTRGLYSVGHPFDGRPIEDPDLVSAFLPSPIPVVFRPQQQAKEYAPYLYELSEAELERNELTFSREQRRQKRSVNRRGGPILPDLKDRQRTIRTLIVSSVLPGAAVNVDESRLYKRAAGPIGGRRRGGRDGESDSDESDDSSPDSPSMSQLQGTARTRGIRGAASAAQQRMANIGRSETPEASGTIHHHESRVGRRATRDPREDSVDDVPQAPSRLVVTFKVNKDRLKKLLRDIKTRQTTSSGPAGAAAASAAPSEGSQTPSSSHQQLQTPVPGSQQPRSASNSMGPPPTTPSHKNALAPTRAPVPHGHLGRLPAPPPPASEADAPPAPPPPQWLLDALQRLRDRSYPNDSFEGVMRYSVFNKDEQLVPAPSANEPMENYRFWYLPRIRCHDCPGKLYTPGPETTVGNFEVHLKNRFHREKVDQRLAREAAKAAAVAPPGSSQSAPEPPAASASSTPVPVPTIGKPPLFNAGGAASQKSGSSSSGSSSKSSSPGAG</sequence>
<comment type="similarity">
    <text evidence="2">Belongs to the SNF5 family.</text>
</comment>
<dbReference type="EMBL" id="CAWUHD010000094">
    <property type="protein sequence ID" value="CAK7230503.1"/>
    <property type="molecule type" value="Genomic_DNA"/>
</dbReference>
<keyword evidence="8" id="KW-1185">Reference proteome</keyword>
<dbReference type="Pfam" id="PF04855">
    <property type="entry name" value="SNF5"/>
    <property type="match status" value="1"/>
</dbReference>